<proteinExistence type="predicted"/>
<protein>
    <submittedName>
        <fullName evidence="1">Uncharacterized protein</fullName>
    </submittedName>
</protein>
<keyword evidence="2" id="KW-1185">Reference proteome</keyword>
<gene>
    <name evidence="1" type="ORF">A5636_23460</name>
</gene>
<dbReference type="EMBL" id="LZLQ01000055">
    <property type="protein sequence ID" value="OBK17081.1"/>
    <property type="molecule type" value="Genomic_DNA"/>
</dbReference>
<reference evidence="1 2" key="1">
    <citation type="submission" date="2016-06" db="EMBL/GenBank/DDBJ databases">
        <authorList>
            <person name="Kjaerup R.B."/>
            <person name="Dalgaard T.S."/>
            <person name="Juul-Madsen H.R."/>
        </authorList>
    </citation>
    <scope>NUCLEOTIDE SEQUENCE [LARGE SCALE GENOMIC DNA]</scope>
    <source>
        <strain evidence="1 2">1245139.5</strain>
    </source>
</reference>
<evidence type="ECO:0000313" key="2">
    <source>
        <dbReference type="Proteomes" id="UP000093629"/>
    </source>
</evidence>
<name>A0A1A3N5J9_MYCAS</name>
<dbReference type="Proteomes" id="UP000093629">
    <property type="component" value="Unassembled WGS sequence"/>
</dbReference>
<sequence length="143" mass="15402">MPMHVAGLLVAGAANIDDSAIDATRLPITSYEVNQTPVWLTIPLVLVVHAPAGGEYDPELFVVCKDPGGTIRGTVRFAWQWPDEDGRPSKYRCFTPQLSFAIETTGEYAIGVYRDPEATNSIGTPTPLFIGLAGGRQRRSGGN</sequence>
<accession>A0A1A3N5J9</accession>
<dbReference type="AlphaFoldDB" id="A0A1A3N5J9"/>
<comment type="caution">
    <text evidence="1">The sequence shown here is derived from an EMBL/GenBank/DDBJ whole genome shotgun (WGS) entry which is preliminary data.</text>
</comment>
<evidence type="ECO:0000313" key="1">
    <source>
        <dbReference type="EMBL" id="OBK17081.1"/>
    </source>
</evidence>
<organism evidence="1 2">
    <name type="scientific">Mycobacterium asiaticum</name>
    <dbReference type="NCBI Taxonomy" id="1790"/>
    <lineage>
        <taxon>Bacteria</taxon>
        <taxon>Bacillati</taxon>
        <taxon>Actinomycetota</taxon>
        <taxon>Actinomycetes</taxon>
        <taxon>Mycobacteriales</taxon>
        <taxon>Mycobacteriaceae</taxon>
        <taxon>Mycobacterium</taxon>
    </lineage>
</organism>